<organism evidence="1 2">
    <name type="scientific">Vermiconidia calcicola</name>
    <dbReference type="NCBI Taxonomy" id="1690605"/>
    <lineage>
        <taxon>Eukaryota</taxon>
        <taxon>Fungi</taxon>
        <taxon>Dikarya</taxon>
        <taxon>Ascomycota</taxon>
        <taxon>Pezizomycotina</taxon>
        <taxon>Dothideomycetes</taxon>
        <taxon>Dothideomycetidae</taxon>
        <taxon>Mycosphaerellales</taxon>
        <taxon>Extremaceae</taxon>
        <taxon>Vermiconidia</taxon>
    </lineage>
</organism>
<protein>
    <submittedName>
        <fullName evidence="1">Uncharacterized protein</fullName>
    </submittedName>
</protein>
<name>A0ACC3NUP2_9PEZI</name>
<keyword evidence="2" id="KW-1185">Reference proteome</keyword>
<proteinExistence type="predicted"/>
<gene>
    <name evidence="1" type="ORF">LTR37_001999</name>
</gene>
<comment type="caution">
    <text evidence="1">The sequence shown here is derived from an EMBL/GenBank/DDBJ whole genome shotgun (WGS) entry which is preliminary data.</text>
</comment>
<dbReference type="Proteomes" id="UP001281147">
    <property type="component" value="Unassembled WGS sequence"/>
</dbReference>
<evidence type="ECO:0000313" key="2">
    <source>
        <dbReference type="Proteomes" id="UP001281147"/>
    </source>
</evidence>
<evidence type="ECO:0000313" key="1">
    <source>
        <dbReference type="EMBL" id="KAK3723276.1"/>
    </source>
</evidence>
<dbReference type="EMBL" id="JAUTXU010000010">
    <property type="protein sequence ID" value="KAK3723276.1"/>
    <property type="molecule type" value="Genomic_DNA"/>
</dbReference>
<accession>A0ACC3NUP2</accession>
<reference evidence="1" key="1">
    <citation type="submission" date="2023-07" db="EMBL/GenBank/DDBJ databases">
        <title>Black Yeasts Isolated from many extreme environments.</title>
        <authorList>
            <person name="Coleine C."/>
            <person name="Stajich J.E."/>
            <person name="Selbmann L."/>
        </authorList>
    </citation>
    <scope>NUCLEOTIDE SEQUENCE</scope>
    <source>
        <strain evidence="1">CCFEE 5714</strain>
    </source>
</reference>
<sequence>MAQQQSRLLSLPPEIRNRIYHYVLAVNNSIDSEDNVAAVVHDGVFYMYDTPSVLSMLQVCQQLHNEAEATFYAINWLELPPRGISGFTQSISTTRLSAIHRIYIRGIAHAEYLATVTLKSLCAMPHLHTLHLSFDLDNGRTRRRLIETLAKDTKLDVIISKLPSLRHIEISIVAKTGPADTKLQAAVVLRERLQRAIVCGRITRIVREAWRAGTVKLKAA</sequence>